<evidence type="ECO:0000256" key="14">
    <source>
        <dbReference type="PROSITE-ProRule" id="PRU01240"/>
    </source>
</evidence>
<evidence type="ECO:0000256" key="10">
    <source>
        <dbReference type="ARBA" id="ARBA00023136"/>
    </source>
</evidence>
<dbReference type="InterPro" id="IPR008979">
    <property type="entry name" value="Galactose-bd-like_sf"/>
</dbReference>
<dbReference type="FunFam" id="2.60.120.260:FF:000026">
    <property type="entry name" value="proprotein convertase subtilisin/kexin type 7"/>
    <property type="match status" value="1"/>
</dbReference>
<feature type="active site" description="Charge relay system" evidence="13 14">
    <location>
        <position position="396"/>
    </location>
</feature>
<feature type="compositionally biased region" description="Basic and acidic residues" evidence="15">
    <location>
        <begin position="811"/>
        <end position="823"/>
    </location>
</feature>
<evidence type="ECO:0000256" key="3">
    <source>
        <dbReference type="ARBA" id="ARBA00022670"/>
    </source>
</evidence>
<dbReference type="SUPFAM" id="SSF49785">
    <property type="entry name" value="Galactose-binding domain-like"/>
    <property type="match status" value="1"/>
</dbReference>
<feature type="compositionally biased region" description="Acidic residues" evidence="15">
    <location>
        <begin position="763"/>
        <end position="772"/>
    </location>
</feature>
<evidence type="ECO:0000256" key="6">
    <source>
        <dbReference type="ARBA" id="ARBA00022801"/>
    </source>
</evidence>
<dbReference type="PANTHER" id="PTHR42884">
    <property type="entry name" value="PROPROTEIN CONVERTASE SUBTILISIN/KEXIN-RELATED"/>
    <property type="match status" value="1"/>
</dbReference>
<evidence type="ECO:0000256" key="13">
    <source>
        <dbReference type="PIRSR" id="PIRSR615500-1"/>
    </source>
</evidence>
<evidence type="ECO:0000256" key="1">
    <source>
        <dbReference type="ARBA" id="ARBA00004370"/>
    </source>
</evidence>
<keyword evidence="9 16" id="KW-1133">Transmembrane helix</keyword>
<dbReference type="Pfam" id="PF01483">
    <property type="entry name" value="P_proprotein"/>
    <property type="match status" value="1"/>
</dbReference>
<dbReference type="STRING" id="50376.A0A517KWZ6"/>
<evidence type="ECO:0000256" key="11">
    <source>
        <dbReference type="ARBA" id="ARBA00023145"/>
    </source>
</evidence>
<evidence type="ECO:0000313" key="19">
    <source>
        <dbReference type="EMBL" id="QDS67904.1"/>
    </source>
</evidence>
<evidence type="ECO:0000256" key="8">
    <source>
        <dbReference type="ARBA" id="ARBA00022837"/>
    </source>
</evidence>
<dbReference type="Gene3D" id="2.60.120.260">
    <property type="entry name" value="Galactose-binding domain-like"/>
    <property type="match status" value="1"/>
</dbReference>
<dbReference type="EMBL" id="CP042185">
    <property type="protein sequence ID" value="QDS67904.1"/>
    <property type="molecule type" value="Genomic_DNA"/>
</dbReference>
<dbReference type="AlphaFoldDB" id="A0A517KWZ6"/>
<dbReference type="InterPro" id="IPR002884">
    <property type="entry name" value="P_dom"/>
</dbReference>
<dbReference type="PRINTS" id="PR00723">
    <property type="entry name" value="SUBTILISIN"/>
</dbReference>
<keyword evidence="12" id="KW-0325">Glycoprotein</keyword>
<keyword evidence="7 14" id="KW-0720">Serine protease</keyword>
<dbReference type="PROSITE" id="PS00137">
    <property type="entry name" value="SUBTILASE_HIS"/>
    <property type="match status" value="1"/>
</dbReference>
<organism evidence="19 20">
    <name type="scientific">Venturia effusa</name>
    <dbReference type="NCBI Taxonomy" id="50376"/>
    <lineage>
        <taxon>Eukaryota</taxon>
        <taxon>Fungi</taxon>
        <taxon>Dikarya</taxon>
        <taxon>Ascomycota</taxon>
        <taxon>Pezizomycotina</taxon>
        <taxon>Dothideomycetes</taxon>
        <taxon>Pleosporomycetidae</taxon>
        <taxon>Venturiales</taxon>
        <taxon>Venturiaceae</taxon>
        <taxon>Venturia</taxon>
    </lineage>
</organism>
<evidence type="ECO:0000256" key="5">
    <source>
        <dbReference type="ARBA" id="ARBA00022729"/>
    </source>
</evidence>
<dbReference type="SUPFAM" id="SSF52743">
    <property type="entry name" value="Subtilisin-like"/>
    <property type="match status" value="1"/>
</dbReference>
<feature type="active site" description="Charge relay system" evidence="13 14">
    <location>
        <position position="224"/>
    </location>
</feature>
<dbReference type="InterPro" id="IPR000209">
    <property type="entry name" value="Peptidase_S8/S53_dom"/>
</dbReference>
<comment type="subcellular location">
    <subcellularLocation>
        <location evidence="1">Membrane</location>
    </subcellularLocation>
</comment>
<dbReference type="GO" id="GO:0007323">
    <property type="term" value="P:peptide pheromone maturation"/>
    <property type="evidence" value="ECO:0007669"/>
    <property type="project" value="UniProtKB-ARBA"/>
</dbReference>
<dbReference type="InterPro" id="IPR022398">
    <property type="entry name" value="Peptidase_S8_His-AS"/>
</dbReference>
<dbReference type="PROSITE" id="PS51257">
    <property type="entry name" value="PROKAR_LIPOPROTEIN"/>
    <property type="match status" value="1"/>
</dbReference>
<dbReference type="GO" id="GO:0004252">
    <property type="term" value="F:serine-type endopeptidase activity"/>
    <property type="evidence" value="ECO:0007669"/>
    <property type="project" value="UniProtKB-UniRule"/>
</dbReference>
<keyword evidence="6 14" id="KW-0378">Hydrolase</keyword>
<dbReference type="PROSITE" id="PS00138">
    <property type="entry name" value="SUBTILASE_SER"/>
    <property type="match status" value="1"/>
</dbReference>
<evidence type="ECO:0000256" key="7">
    <source>
        <dbReference type="ARBA" id="ARBA00022825"/>
    </source>
</evidence>
<feature type="compositionally biased region" description="Low complexity" evidence="15">
    <location>
        <begin position="677"/>
        <end position="698"/>
    </location>
</feature>
<feature type="chain" id="PRO_5021936320" description="P/Homo B domain-containing protein" evidence="17">
    <location>
        <begin position="17"/>
        <end position="829"/>
    </location>
</feature>
<protein>
    <recommendedName>
        <fullName evidence="18">P/Homo B domain-containing protein</fullName>
    </recommendedName>
</protein>
<evidence type="ECO:0000256" key="17">
    <source>
        <dbReference type="SAM" id="SignalP"/>
    </source>
</evidence>
<dbReference type="PROSITE" id="PS51829">
    <property type="entry name" value="P_HOMO_B"/>
    <property type="match status" value="1"/>
</dbReference>
<gene>
    <name evidence="19" type="ORF">FKW77_008348</name>
</gene>
<name>A0A517KWZ6_9PEZI</name>
<feature type="signal peptide" evidence="17">
    <location>
        <begin position="1"/>
        <end position="16"/>
    </location>
</feature>
<dbReference type="InterPro" id="IPR023827">
    <property type="entry name" value="Peptidase_S8_Asp-AS"/>
</dbReference>
<dbReference type="PROSITE" id="PS00136">
    <property type="entry name" value="SUBTILASE_ASP"/>
    <property type="match status" value="1"/>
</dbReference>
<dbReference type="CDD" id="cd04059">
    <property type="entry name" value="Peptidases_S8_Protein_convertases_Kexins_Furin-like"/>
    <property type="match status" value="1"/>
</dbReference>
<dbReference type="PROSITE" id="PS51892">
    <property type="entry name" value="SUBTILASE"/>
    <property type="match status" value="1"/>
</dbReference>
<proteinExistence type="inferred from homology"/>
<dbReference type="GO" id="GO:0016485">
    <property type="term" value="P:protein processing"/>
    <property type="evidence" value="ECO:0007669"/>
    <property type="project" value="TreeGrafter"/>
</dbReference>
<feature type="region of interest" description="Disordered" evidence="15">
    <location>
        <begin position="763"/>
        <end position="829"/>
    </location>
</feature>
<keyword evidence="8" id="KW-0106">Calcium</keyword>
<dbReference type="Gene3D" id="3.40.50.200">
    <property type="entry name" value="Peptidase S8/S53 domain"/>
    <property type="match status" value="1"/>
</dbReference>
<feature type="region of interest" description="Disordered" evidence="15">
    <location>
        <begin position="634"/>
        <end position="706"/>
    </location>
</feature>
<dbReference type="FunFam" id="3.40.50.200:FF:000005">
    <property type="entry name" value="Proprotein convertase subtilisin/kexin type 7"/>
    <property type="match status" value="1"/>
</dbReference>
<feature type="transmembrane region" description="Helical" evidence="16">
    <location>
        <begin position="725"/>
        <end position="747"/>
    </location>
</feature>
<dbReference type="InterPro" id="IPR036852">
    <property type="entry name" value="Peptidase_S8/S53_dom_sf"/>
</dbReference>
<dbReference type="GO" id="GO:0005802">
    <property type="term" value="C:trans-Golgi network"/>
    <property type="evidence" value="ECO:0007669"/>
    <property type="project" value="TreeGrafter"/>
</dbReference>
<dbReference type="GO" id="GO:0000139">
    <property type="term" value="C:Golgi membrane"/>
    <property type="evidence" value="ECO:0007669"/>
    <property type="project" value="TreeGrafter"/>
</dbReference>
<reference evidence="19 20" key="1">
    <citation type="submission" date="2019-07" db="EMBL/GenBank/DDBJ databases">
        <title>Finished genome of Venturia effusa.</title>
        <authorList>
            <person name="Young C.A."/>
            <person name="Cox M.P."/>
            <person name="Ganley A.R.D."/>
            <person name="David W.J."/>
        </authorList>
    </citation>
    <scope>NUCLEOTIDE SEQUENCE [LARGE SCALE GENOMIC DNA]</scope>
    <source>
        <strain evidence="20">albino</strain>
    </source>
</reference>
<keyword evidence="3 14" id="KW-0645">Protease</keyword>
<dbReference type="InterPro" id="IPR023828">
    <property type="entry name" value="Peptidase_S8_Ser-AS"/>
</dbReference>
<dbReference type="Pfam" id="PF00082">
    <property type="entry name" value="Peptidase_S8"/>
    <property type="match status" value="1"/>
</dbReference>
<accession>A0A517KWZ6</accession>
<dbReference type="Proteomes" id="UP000316270">
    <property type="component" value="Chromosome 1"/>
</dbReference>
<evidence type="ECO:0000259" key="18">
    <source>
        <dbReference type="PROSITE" id="PS51829"/>
    </source>
</evidence>
<dbReference type="PANTHER" id="PTHR42884:SF14">
    <property type="entry name" value="NEUROENDOCRINE CONVERTASE 1"/>
    <property type="match status" value="1"/>
</dbReference>
<keyword evidence="4 16" id="KW-0812">Transmembrane</keyword>
<sequence length="829" mass="91170">MRYSSFLALLAGVACAARRNYETHDYYAIHLDASSSPTELAEHLGLSHEGQLASLDHHHIFSAPKHHNDIVEESIQELKRRRRRKRSALTEPHILDGVLLNQKQVLRKRLFKRELVSPQPRAETEAAAAQATAARAAVAQSLNIGDPIFDEQWHIFNTNDIGHDLNVTGVWAMGITGKGATVCIVDDGLDMDSLDLKPNYFAQGSYDFNDQADEPKPRLSDDQHGTRCAGEVAAARNNVCGVGVAYDSRVSGIRILSKPITDVDEAESVIYGYQENDIYSCSWGPPDDGKTMDAPGILIKRAMLKAIQKGRGGKGTIYVFAAGNGAAAEDNCNFDGYTNSILSITVGAIDKTDHHPYYSEKCSAQLVVTYSSGHNEAIHTTDVGENKCTKSHGGTSAAGPLAAGVYALVLSARPELTWRDVQWITLMTAVPFYVDEPEVDWQVTATGKKFSHQFGYGKLDAYALVEAAKTWKLVKPQAWLFTPWIHVKTAIPQGDQGLLSTFKVTKEMMQEANLERIEHITVTMNIEHTRRGDLSVDLKSPRGLISHLSTTRKSDEAAKGYLDWSFMSVVHFGEDGVGDWTVIVKDTEVNNHNGTFTDWRLKIFGESADADKAKLLPMPNEDDDKDHDRIPATFVSTTSIPLPTPTADLGDPGSHPTRPAISKPTDEAAATSDSGMPTSTAPPEAPTSTSTSIPSPEAGTEDQKEQEHFLPSLFPTFGVSKRTQVWIYGALAIILVFISGLLTYFFVQRRKRLAAGRDSYEFEMLDDGDDEGTGLTSGLTGARRSKKQPRRAGELYDAFAGESDEDELFSDDEKAERPYRDQNRDEDED</sequence>
<dbReference type="InterPro" id="IPR034182">
    <property type="entry name" value="Kexin/furin"/>
</dbReference>
<evidence type="ECO:0000256" key="9">
    <source>
        <dbReference type="ARBA" id="ARBA00022989"/>
    </source>
</evidence>
<keyword evidence="11" id="KW-0865">Zymogen</keyword>
<keyword evidence="20" id="KW-1185">Reference proteome</keyword>
<feature type="active site" description="Charge relay system" evidence="13 14">
    <location>
        <position position="186"/>
    </location>
</feature>
<dbReference type="OrthoDB" id="300641at2759"/>
<keyword evidence="10 16" id="KW-0472">Membrane</keyword>
<evidence type="ECO:0000256" key="2">
    <source>
        <dbReference type="ARBA" id="ARBA00005325"/>
    </source>
</evidence>
<evidence type="ECO:0000256" key="15">
    <source>
        <dbReference type="SAM" id="MobiDB-lite"/>
    </source>
</evidence>
<comment type="similarity">
    <text evidence="2">Belongs to the peptidase S8 family. Furin subfamily.</text>
</comment>
<evidence type="ECO:0000256" key="4">
    <source>
        <dbReference type="ARBA" id="ARBA00022692"/>
    </source>
</evidence>
<dbReference type="InterPro" id="IPR015500">
    <property type="entry name" value="Peptidase_S8_subtilisin-rel"/>
</dbReference>
<keyword evidence="5 17" id="KW-0732">Signal</keyword>
<feature type="domain" description="P/Homo B" evidence="18">
    <location>
        <begin position="474"/>
        <end position="609"/>
    </location>
</feature>
<evidence type="ECO:0000256" key="12">
    <source>
        <dbReference type="ARBA" id="ARBA00023180"/>
    </source>
</evidence>
<evidence type="ECO:0000256" key="16">
    <source>
        <dbReference type="SAM" id="Phobius"/>
    </source>
</evidence>
<evidence type="ECO:0000313" key="20">
    <source>
        <dbReference type="Proteomes" id="UP000316270"/>
    </source>
</evidence>